<dbReference type="EMBL" id="MN740835">
    <property type="protein sequence ID" value="QHU14227.1"/>
    <property type="molecule type" value="Genomic_DNA"/>
</dbReference>
<proteinExistence type="predicted"/>
<sequence>MSSWNPNAIQKKRPPPPTTLIITHNSGFFSCCSVRLDNIIKYFNQNRRLPLIVDSSAQFDWYKPPRSHKASIVETYFTTDLSGILFRGPINYGHWFQLIDYKKIEFKAIQPFVTKYFSPSNEIQDIVITLESKYSLDYSNLCVLFYRGNDKITETELSSYDEYLTKAKEIQEQNPSIQFLLQSDETEFLDLFSEKFPNSFYFKDEIRHIKKANTSVDKVFPQDNYQFSKYFLAITLIMAKCKYVVCGSGNCSIWIALYRGNTEGMYQHLHDKWI</sequence>
<dbReference type="AlphaFoldDB" id="A0A6C0KBZ3"/>
<organism evidence="1">
    <name type="scientific">viral metagenome</name>
    <dbReference type="NCBI Taxonomy" id="1070528"/>
    <lineage>
        <taxon>unclassified sequences</taxon>
        <taxon>metagenomes</taxon>
        <taxon>organismal metagenomes</taxon>
    </lineage>
</organism>
<name>A0A6C0KBZ3_9ZZZZ</name>
<protein>
    <submittedName>
        <fullName evidence="1">Uncharacterized protein</fullName>
    </submittedName>
</protein>
<evidence type="ECO:0000313" key="1">
    <source>
        <dbReference type="EMBL" id="QHU14227.1"/>
    </source>
</evidence>
<accession>A0A6C0KBZ3</accession>
<dbReference type="Gene3D" id="3.40.50.11350">
    <property type="match status" value="1"/>
</dbReference>
<reference evidence="1" key="1">
    <citation type="journal article" date="2020" name="Nature">
        <title>Giant virus diversity and host interactions through global metagenomics.</title>
        <authorList>
            <person name="Schulz F."/>
            <person name="Roux S."/>
            <person name="Paez-Espino D."/>
            <person name="Jungbluth S."/>
            <person name="Walsh D.A."/>
            <person name="Denef V.J."/>
            <person name="McMahon K.D."/>
            <person name="Konstantinidis K.T."/>
            <person name="Eloe-Fadrosh E.A."/>
            <person name="Kyrpides N.C."/>
            <person name="Woyke T."/>
        </authorList>
    </citation>
    <scope>NUCLEOTIDE SEQUENCE</scope>
    <source>
        <strain evidence="1">GVMAG-S-1101182-85</strain>
    </source>
</reference>